<keyword evidence="4" id="KW-1185">Reference proteome</keyword>
<dbReference type="Proteomes" id="UP000235994">
    <property type="component" value="Unassembled WGS sequence"/>
</dbReference>
<dbReference type="Gene3D" id="3.40.190.10">
    <property type="entry name" value="Periplasmic binding protein-like II"/>
    <property type="match status" value="1"/>
</dbReference>
<evidence type="ECO:0000256" key="1">
    <source>
        <dbReference type="ARBA" id="ARBA00006987"/>
    </source>
</evidence>
<gene>
    <name evidence="3" type="ORF">C1I89_15620</name>
</gene>
<protein>
    <submittedName>
        <fullName evidence="3">Tripartite tricarboxylate transporter substrate binding protein</fullName>
    </submittedName>
</protein>
<feature type="chain" id="PRO_5014634039" evidence="2">
    <location>
        <begin position="25"/>
        <end position="326"/>
    </location>
</feature>
<sequence length="326" mass="34772">MRIRHRIFKACLLALGMASAPLHAQEPYPARPIKLIVPFAPGGVTDLTGRTFAKYMSDALKQPIVTENKPGAGALIGANYVARSASDGYTLLLGTNVTHAINPQLMTSTPYDPLKDFRPVAMFGLNGNVLVVNASFPANTFDEFIKYIKAKPGDINYASGSIGSSAHLAAELLKQEVKGLEYMHVPYSGPSEAMSALIGGHVDFMFANIGAAISQIKSGKIKAIAVTTAKREAQLPDVPTIAESGVPGFEVVGWMAAFLPKGAPDDVTARLNQAVNDAQSDPDLRKTLDAAALIPVVATPDQTAKFVQDEYAKWGRVIRDGNIPKQ</sequence>
<dbReference type="AlphaFoldDB" id="A0A2N8KGD0"/>
<dbReference type="Gene3D" id="3.40.190.150">
    <property type="entry name" value="Bordetella uptake gene, domain 1"/>
    <property type="match status" value="1"/>
</dbReference>
<dbReference type="InterPro" id="IPR005064">
    <property type="entry name" value="BUG"/>
</dbReference>
<reference evidence="3 4" key="1">
    <citation type="submission" date="2018-01" db="EMBL/GenBank/DDBJ databases">
        <title>The draft genome of an aniline degradation strain ANB-1.</title>
        <authorList>
            <person name="Zhang L."/>
            <person name="Jiang J."/>
        </authorList>
    </citation>
    <scope>NUCLEOTIDE SEQUENCE [LARGE SCALE GENOMIC DNA]</scope>
    <source>
        <strain evidence="3 4">ANB-1</strain>
    </source>
</reference>
<evidence type="ECO:0000313" key="3">
    <source>
        <dbReference type="EMBL" id="PND32501.1"/>
    </source>
</evidence>
<name>A0A2N8KGD0_9BURK</name>
<proteinExistence type="inferred from homology"/>
<comment type="caution">
    <text evidence="3">The sequence shown here is derived from an EMBL/GenBank/DDBJ whole genome shotgun (WGS) entry which is preliminary data.</text>
</comment>
<organism evidence="3 4">
    <name type="scientific">Achromobacter pulmonis</name>
    <dbReference type="NCBI Taxonomy" id="1389932"/>
    <lineage>
        <taxon>Bacteria</taxon>
        <taxon>Pseudomonadati</taxon>
        <taxon>Pseudomonadota</taxon>
        <taxon>Betaproteobacteria</taxon>
        <taxon>Burkholderiales</taxon>
        <taxon>Alcaligenaceae</taxon>
        <taxon>Achromobacter</taxon>
    </lineage>
</organism>
<dbReference type="PIRSF" id="PIRSF017082">
    <property type="entry name" value="YflP"/>
    <property type="match status" value="1"/>
</dbReference>
<dbReference type="PANTHER" id="PTHR42928">
    <property type="entry name" value="TRICARBOXYLATE-BINDING PROTEIN"/>
    <property type="match status" value="1"/>
</dbReference>
<dbReference type="SUPFAM" id="SSF53850">
    <property type="entry name" value="Periplasmic binding protein-like II"/>
    <property type="match status" value="1"/>
</dbReference>
<dbReference type="RefSeq" id="WP_102773619.1">
    <property type="nucleotide sequence ID" value="NZ_POQS01000004.1"/>
</dbReference>
<dbReference type="InterPro" id="IPR042100">
    <property type="entry name" value="Bug_dom1"/>
</dbReference>
<feature type="signal peptide" evidence="2">
    <location>
        <begin position="1"/>
        <end position="24"/>
    </location>
</feature>
<evidence type="ECO:0000256" key="2">
    <source>
        <dbReference type="SAM" id="SignalP"/>
    </source>
</evidence>
<comment type="similarity">
    <text evidence="1">Belongs to the UPF0065 (bug) family.</text>
</comment>
<dbReference type="CDD" id="cd13578">
    <property type="entry name" value="PBP2_Bug27"/>
    <property type="match status" value="1"/>
</dbReference>
<dbReference type="Pfam" id="PF03401">
    <property type="entry name" value="TctC"/>
    <property type="match status" value="1"/>
</dbReference>
<accession>A0A2N8KGD0</accession>
<dbReference type="PANTHER" id="PTHR42928:SF5">
    <property type="entry name" value="BLR1237 PROTEIN"/>
    <property type="match status" value="1"/>
</dbReference>
<evidence type="ECO:0000313" key="4">
    <source>
        <dbReference type="Proteomes" id="UP000235994"/>
    </source>
</evidence>
<dbReference type="EMBL" id="POQS01000004">
    <property type="protein sequence ID" value="PND32501.1"/>
    <property type="molecule type" value="Genomic_DNA"/>
</dbReference>
<keyword evidence="2" id="KW-0732">Signal</keyword>